<keyword evidence="7" id="KW-1185">Reference proteome</keyword>
<dbReference type="InterPro" id="IPR050950">
    <property type="entry name" value="HTH-type_LysR_regulators"/>
</dbReference>
<evidence type="ECO:0000256" key="4">
    <source>
        <dbReference type="ARBA" id="ARBA00023163"/>
    </source>
</evidence>
<dbReference type="InterPro" id="IPR036388">
    <property type="entry name" value="WH-like_DNA-bd_sf"/>
</dbReference>
<keyword evidence="2" id="KW-0805">Transcription regulation</keyword>
<evidence type="ECO:0000256" key="2">
    <source>
        <dbReference type="ARBA" id="ARBA00023015"/>
    </source>
</evidence>
<dbReference type="Pfam" id="PF03466">
    <property type="entry name" value="LysR_substrate"/>
    <property type="match status" value="1"/>
</dbReference>
<dbReference type="SUPFAM" id="SSF46785">
    <property type="entry name" value="Winged helix' DNA-binding domain"/>
    <property type="match status" value="1"/>
</dbReference>
<dbReference type="Proteomes" id="UP000285768">
    <property type="component" value="Chromosome"/>
</dbReference>
<proteinExistence type="inferred from homology"/>
<dbReference type="PRINTS" id="PR00039">
    <property type="entry name" value="HTHLYSR"/>
</dbReference>
<dbReference type="InterPro" id="IPR005119">
    <property type="entry name" value="LysR_subst-bd"/>
</dbReference>
<gene>
    <name evidence="6" type="ORF">Leucomu_14430</name>
</gene>
<dbReference type="InterPro" id="IPR036390">
    <property type="entry name" value="WH_DNA-bd_sf"/>
</dbReference>
<sequence>MTGGAVSGMSGAAEGNLKIEWIASFLAVVDHGGFAAAATHTFRSQPRISAHIGDLERSLGAELFDRKGRPVRLTEAGIAFLGHARALLREVDAARSSVQAVLGVLRGRVKLGTFPSAGAAFVPDLLTTFRTQHPQVAVSLVEGTPAELVEALGSGEADIALRPLSPPPAESSIRYQTLWEEPLVALVPEESPMAAATFLSLREIAQEPLVTYGGARKEGGESLDEVSRALTAASVHASIAYRSNDPQTLVNLTRARLGIGLTNLLSASVTDTAGLAVVPILESGNRRQVGVFWDSAHAMQPATRALMHLITQFPVPQAIAQYQRRGFTTTQSRTFEDAEPTG</sequence>
<evidence type="ECO:0000313" key="6">
    <source>
        <dbReference type="EMBL" id="QAB18950.1"/>
    </source>
</evidence>
<dbReference type="PROSITE" id="PS50931">
    <property type="entry name" value="HTH_LYSR"/>
    <property type="match status" value="1"/>
</dbReference>
<evidence type="ECO:0000256" key="1">
    <source>
        <dbReference type="ARBA" id="ARBA00009437"/>
    </source>
</evidence>
<dbReference type="Gene3D" id="3.40.190.10">
    <property type="entry name" value="Periplasmic binding protein-like II"/>
    <property type="match status" value="2"/>
</dbReference>
<evidence type="ECO:0000313" key="7">
    <source>
        <dbReference type="Proteomes" id="UP000285768"/>
    </source>
</evidence>
<dbReference type="Pfam" id="PF00126">
    <property type="entry name" value="HTH_1"/>
    <property type="match status" value="1"/>
</dbReference>
<dbReference type="SUPFAM" id="SSF53850">
    <property type="entry name" value="Periplasmic binding protein-like II"/>
    <property type="match status" value="1"/>
</dbReference>
<name>A0ABX5QIU7_9MICO</name>
<dbReference type="RefSeq" id="WP_128387649.1">
    <property type="nucleotide sequence ID" value="NZ_CP035037.1"/>
</dbReference>
<comment type="similarity">
    <text evidence="1">Belongs to the LysR transcriptional regulatory family.</text>
</comment>
<dbReference type="EMBL" id="CP035037">
    <property type="protein sequence ID" value="QAB18950.1"/>
    <property type="molecule type" value="Genomic_DNA"/>
</dbReference>
<keyword evidence="4" id="KW-0804">Transcription</keyword>
<dbReference type="CDD" id="cd05466">
    <property type="entry name" value="PBP2_LTTR_substrate"/>
    <property type="match status" value="1"/>
</dbReference>
<feature type="domain" description="HTH lysR-type" evidence="5">
    <location>
        <begin position="17"/>
        <end position="74"/>
    </location>
</feature>
<dbReference type="PANTHER" id="PTHR30419">
    <property type="entry name" value="HTH-TYPE TRANSCRIPTIONAL REGULATOR YBHD"/>
    <property type="match status" value="1"/>
</dbReference>
<organism evidence="6 7">
    <name type="scientific">Leucobacter muris</name>
    <dbReference type="NCBI Taxonomy" id="1935379"/>
    <lineage>
        <taxon>Bacteria</taxon>
        <taxon>Bacillati</taxon>
        <taxon>Actinomycetota</taxon>
        <taxon>Actinomycetes</taxon>
        <taxon>Micrococcales</taxon>
        <taxon>Microbacteriaceae</taxon>
        <taxon>Leucobacter</taxon>
    </lineage>
</organism>
<accession>A0ABX5QIU7</accession>
<keyword evidence="3" id="KW-0238">DNA-binding</keyword>
<reference evidence="6 7" key="1">
    <citation type="submission" date="2019-01" db="EMBL/GenBank/DDBJ databases">
        <title>Leucobacter muris sp. nov. isolated from the nose of a laboratory mouse.</title>
        <authorList>
            <person name="Benga L."/>
            <person name="Sproeer C."/>
            <person name="Schumann P."/>
            <person name="Verbarg S."/>
            <person name="Bunk B."/>
            <person name="Engelhardt E."/>
            <person name="Benten P.M."/>
            <person name="Sager M."/>
        </authorList>
    </citation>
    <scope>NUCLEOTIDE SEQUENCE [LARGE SCALE GENOMIC DNA]</scope>
    <source>
        <strain evidence="6 7">DSM 101948</strain>
    </source>
</reference>
<dbReference type="InterPro" id="IPR000847">
    <property type="entry name" value="LysR_HTH_N"/>
</dbReference>
<dbReference type="Gene3D" id="1.10.10.10">
    <property type="entry name" value="Winged helix-like DNA-binding domain superfamily/Winged helix DNA-binding domain"/>
    <property type="match status" value="1"/>
</dbReference>
<evidence type="ECO:0000256" key="3">
    <source>
        <dbReference type="ARBA" id="ARBA00023125"/>
    </source>
</evidence>
<evidence type="ECO:0000259" key="5">
    <source>
        <dbReference type="PROSITE" id="PS50931"/>
    </source>
</evidence>
<protein>
    <submittedName>
        <fullName evidence="6">LysR family transcriptional regulator</fullName>
    </submittedName>
</protein>